<sequence length="192" mass="22231">MNFYHYIRFPFRDEDWIKKILLGCVISIVPVLNLLSLCYFVECMKFGMAGRQSLPEWERWEDFVREGIIAFLISLGYFLVPLILAFLLLHIPMVGVFLVSIIILAIGMIIPLAIANYLKDHYPMDAINFKEIFYMMNQVASNYIPAYFMAVFLMALGLTIVFLLPYLSFLGVLLIFYCGMIFFHFTGSLLNS</sequence>
<evidence type="ECO:0000313" key="3">
    <source>
        <dbReference type="Proteomes" id="UP000001968"/>
    </source>
</evidence>
<feature type="transmembrane region" description="Helical" evidence="1">
    <location>
        <begin position="169"/>
        <end position="190"/>
    </location>
</feature>
<feature type="transmembrane region" description="Helical" evidence="1">
    <location>
        <begin position="97"/>
        <end position="118"/>
    </location>
</feature>
<dbReference type="Pfam" id="PF13197">
    <property type="entry name" value="DUF4013"/>
    <property type="match status" value="1"/>
</dbReference>
<name>Q0B012_SYNWW</name>
<keyword evidence="1" id="KW-0472">Membrane</keyword>
<dbReference type="OrthoDB" id="9799578at2"/>
<evidence type="ECO:0000256" key="1">
    <source>
        <dbReference type="SAM" id="Phobius"/>
    </source>
</evidence>
<keyword evidence="1" id="KW-1133">Transmembrane helix</keyword>
<evidence type="ECO:0008006" key="4">
    <source>
        <dbReference type="Google" id="ProtNLM"/>
    </source>
</evidence>
<dbReference type="RefSeq" id="WP_011639800.1">
    <property type="nucleotide sequence ID" value="NC_008346.1"/>
</dbReference>
<dbReference type="EMBL" id="CP000448">
    <property type="protein sequence ID" value="ABI67692.1"/>
    <property type="molecule type" value="Genomic_DNA"/>
</dbReference>
<dbReference type="KEGG" id="swo:Swol_0351"/>
<keyword evidence="1" id="KW-0812">Transmembrane</keyword>
<dbReference type="AlphaFoldDB" id="Q0B012"/>
<accession>Q0B012</accession>
<reference evidence="3" key="1">
    <citation type="journal article" date="2010" name="Environ. Microbiol.">
        <title>The genome of Syntrophomonas wolfei: new insights into syntrophic metabolism and biohydrogen production.</title>
        <authorList>
            <person name="Sieber J.R."/>
            <person name="Sims D.R."/>
            <person name="Han C."/>
            <person name="Kim E."/>
            <person name="Lykidis A."/>
            <person name="Lapidus A.L."/>
            <person name="McDonnald E."/>
            <person name="Rohlin L."/>
            <person name="Culley D.E."/>
            <person name="Gunsalus R."/>
            <person name="McInerney M.J."/>
        </authorList>
    </citation>
    <scope>NUCLEOTIDE SEQUENCE [LARGE SCALE GENOMIC DNA]</scope>
    <source>
        <strain evidence="3">DSM 2245B / Goettingen</strain>
    </source>
</reference>
<keyword evidence="3" id="KW-1185">Reference proteome</keyword>
<proteinExistence type="predicted"/>
<evidence type="ECO:0000313" key="2">
    <source>
        <dbReference type="EMBL" id="ABI67692.1"/>
    </source>
</evidence>
<gene>
    <name evidence="2" type="ordered locus">Swol_0351</name>
</gene>
<organism evidence="2 3">
    <name type="scientific">Syntrophomonas wolfei subsp. wolfei (strain DSM 2245B / Goettingen)</name>
    <dbReference type="NCBI Taxonomy" id="335541"/>
    <lineage>
        <taxon>Bacteria</taxon>
        <taxon>Bacillati</taxon>
        <taxon>Bacillota</taxon>
        <taxon>Clostridia</taxon>
        <taxon>Eubacteriales</taxon>
        <taxon>Syntrophomonadaceae</taxon>
        <taxon>Syntrophomonas</taxon>
    </lineage>
</organism>
<feature type="transmembrane region" description="Helical" evidence="1">
    <location>
        <begin position="68"/>
        <end position="91"/>
    </location>
</feature>
<dbReference type="STRING" id="335541.Swol_0351"/>
<feature type="transmembrane region" description="Helical" evidence="1">
    <location>
        <begin position="139"/>
        <end position="163"/>
    </location>
</feature>
<dbReference type="InterPro" id="IPR025098">
    <property type="entry name" value="DUF4013"/>
</dbReference>
<protein>
    <recommendedName>
        <fullName evidence="4">DUF4013 domain-containing protein</fullName>
    </recommendedName>
</protein>
<dbReference type="HOGENOM" id="CLU_079270_4_0_9"/>
<feature type="transmembrane region" description="Helical" evidence="1">
    <location>
        <begin position="20"/>
        <end position="41"/>
    </location>
</feature>
<dbReference type="Proteomes" id="UP000001968">
    <property type="component" value="Chromosome"/>
</dbReference>